<sequence length="302" mass="34326">MDDAYAKLIRRIFQVALDDENFYRNLKKIAVCSLKNRLRVVIDNNACEDATIIQIIETSAGFLPSRRSSVGVMPLEEHTSIELAGTDRPAACFVILRNDDLKTAKTTLSTPALMHRERRLHQIMLAVADRDYEKVERAGVRAAAKEGSSRPQISLLNIEKDYCYYHEEFYIRHVDGLPISSEVERVCVEAAIERRASEELELELCIEDRLGLLSDRTRIFRENSLGIKRELISTKGGKANDTFYVMDVTVNLVDPKIIDSICRQIGRSALKMKRSTSVAPKPPQQERTIGYLFGNLFKARTF</sequence>
<dbReference type="EMBL" id="VEPZ02000831">
    <property type="protein sequence ID" value="KAE8717118.1"/>
    <property type="molecule type" value="Genomic_DNA"/>
</dbReference>
<evidence type="ECO:0000256" key="1">
    <source>
        <dbReference type="ARBA" id="ARBA00022737"/>
    </source>
</evidence>
<dbReference type="GO" id="GO:0016597">
    <property type="term" value="F:amino acid binding"/>
    <property type="evidence" value="ECO:0007669"/>
    <property type="project" value="UniProtKB-UniRule"/>
</dbReference>
<dbReference type="PANTHER" id="PTHR31096:SF55">
    <property type="entry name" value="ACT DOMAIN-CONTAINING PROTEIN ACR6"/>
    <property type="match status" value="1"/>
</dbReference>
<dbReference type="InterPro" id="IPR040217">
    <property type="entry name" value="ACR1-12"/>
</dbReference>
<evidence type="ECO:0000313" key="4">
    <source>
        <dbReference type="EMBL" id="KAE8717118.1"/>
    </source>
</evidence>
<comment type="caution">
    <text evidence="4">The sequence shown here is derived from an EMBL/GenBank/DDBJ whole genome shotgun (WGS) entry which is preliminary data.</text>
</comment>
<dbReference type="PROSITE" id="PS51671">
    <property type="entry name" value="ACT"/>
    <property type="match status" value="1"/>
</dbReference>
<evidence type="ECO:0000259" key="3">
    <source>
        <dbReference type="PROSITE" id="PS51671"/>
    </source>
</evidence>
<comment type="function">
    <text evidence="2">Binds amino acids.</text>
</comment>
<proteinExistence type="predicted"/>
<evidence type="ECO:0000256" key="2">
    <source>
        <dbReference type="RuleBase" id="RU369043"/>
    </source>
</evidence>
<organism evidence="4 5">
    <name type="scientific">Hibiscus syriacus</name>
    <name type="common">Rose of Sharon</name>
    <dbReference type="NCBI Taxonomy" id="106335"/>
    <lineage>
        <taxon>Eukaryota</taxon>
        <taxon>Viridiplantae</taxon>
        <taxon>Streptophyta</taxon>
        <taxon>Embryophyta</taxon>
        <taxon>Tracheophyta</taxon>
        <taxon>Spermatophyta</taxon>
        <taxon>Magnoliopsida</taxon>
        <taxon>eudicotyledons</taxon>
        <taxon>Gunneridae</taxon>
        <taxon>Pentapetalae</taxon>
        <taxon>rosids</taxon>
        <taxon>malvids</taxon>
        <taxon>Malvales</taxon>
        <taxon>Malvaceae</taxon>
        <taxon>Malvoideae</taxon>
        <taxon>Hibiscus</taxon>
    </lineage>
</organism>
<dbReference type="AlphaFoldDB" id="A0A6A3BNW8"/>
<accession>A0A6A3BNW8</accession>
<dbReference type="PANTHER" id="PTHR31096">
    <property type="entry name" value="ACT DOMAIN-CONTAINING PROTEIN ACR4-RELATED"/>
    <property type="match status" value="1"/>
</dbReference>
<reference evidence="4" key="1">
    <citation type="submission" date="2019-09" db="EMBL/GenBank/DDBJ databases">
        <title>Draft genome information of white flower Hibiscus syriacus.</title>
        <authorList>
            <person name="Kim Y.-M."/>
        </authorList>
    </citation>
    <scope>NUCLEOTIDE SEQUENCE [LARGE SCALE GENOMIC DNA]</scope>
    <source>
        <strain evidence="4">YM2019G1</strain>
    </source>
</reference>
<dbReference type="SUPFAM" id="SSF55021">
    <property type="entry name" value="ACT-like"/>
    <property type="match status" value="1"/>
</dbReference>
<feature type="domain" description="ACT" evidence="3">
    <location>
        <begin position="201"/>
        <end position="277"/>
    </location>
</feature>
<evidence type="ECO:0000313" key="5">
    <source>
        <dbReference type="Proteomes" id="UP000436088"/>
    </source>
</evidence>
<protein>
    <recommendedName>
        <fullName evidence="2">ACT domain-containing protein ACR</fullName>
    </recommendedName>
    <alternativeName>
        <fullName evidence="2">Protein ACT DOMAIN REPEATS</fullName>
    </alternativeName>
</protein>
<dbReference type="InterPro" id="IPR045865">
    <property type="entry name" value="ACT-like_dom_sf"/>
</dbReference>
<keyword evidence="1 2" id="KW-0677">Repeat</keyword>
<keyword evidence="5" id="KW-1185">Reference proteome</keyword>
<dbReference type="InterPro" id="IPR002912">
    <property type="entry name" value="ACT_dom"/>
</dbReference>
<gene>
    <name evidence="4" type="ORF">F3Y22_tig00110059pilonHSYRG00091</name>
</gene>
<dbReference type="Proteomes" id="UP000436088">
    <property type="component" value="Unassembled WGS sequence"/>
</dbReference>
<name>A0A6A3BNW8_HIBSY</name>